<dbReference type="PANTHER" id="PTHR33270">
    <property type="entry name" value="BNAC05G50380D PROTEIN"/>
    <property type="match status" value="1"/>
</dbReference>
<gene>
    <name evidence="3" type="ORF">L484_027203</name>
</gene>
<dbReference type="PANTHER" id="PTHR33270:SF18">
    <property type="entry name" value="OS02G0324700 PROTEIN"/>
    <property type="match status" value="1"/>
</dbReference>
<organism evidence="3 4">
    <name type="scientific">Morus notabilis</name>
    <dbReference type="NCBI Taxonomy" id="981085"/>
    <lineage>
        <taxon>Eukaryota</taxon>
        <taxon>Viridiplantae</taxon>
        <taxon>Streptophyta</taxon>
        <taxon>Embryophyta</taxon>
        <taxon>Tracheophyta</taxon>
        <taxon>Spermatophyta</taxon>
        <taxon>Magnoliopsida</taxon>
        <taxon>eudicotyledons</taxon>
        <taxon>Gunneridae</taxon>
        <taxon>Pentapetalae</taxon>
        <taxon>rosids</taxon>
        <taxon>fabids</taxon>
        <taxon>Rosales</taxon>
        <taxon>Moraceae</taxon>
        <taxon>Moreae</taxon>
        <taxon>Morus</taxon>
    </lineage>
</organism>
<name>W9S973_9ROSA</name>
<protein>
    <recommendedName>
        <fullName evidence="2">DUF7054 domain-containing protein</fullName>
    </recommendedName>
</protein>
<accession>W9S973</accession>
<dbReference type="InterPro" id="IPR055482">
    <property type="entry name" value="DUF7054"/>
</dbReference>
<evidence type="ECO:0000259" key="2">
    <source>
        <dbReference type="Pfam" id="PF23156"/>
    </source>
</evidence>
<feature type="region of interest" description="Disordered" evidence="1">
    <location>
        <begin position="1"/>
        <end position="25"/>
    </location>
</feature>
<dbReference type="eggNOG" id="KOG4197">
    <property type="taxonomic scope" value="Eukaryota"/>
</dbReference>
<feature type="compositionally biased region" description="Basic residues" evidence="1">
    <location>
        <begin position="1"/>
        <end position="10"/>
    </location>
</feature>
<dbReference type="EMBL" id="KE345919">
    <property type="protein sequence ID" value="EXC20646.1"/>
    <property type="molecule type" value="Genomic_DNA"/>
</dbReference>
<dbReference type="Proteomes" id="UP000030645">
    <property type="component" value="Unassembled WGS sequence"/>
</dbReference>
<evidence type="ECO:0000313" key="3">
    <source>
        <dbReference type="EMBL" id="EXC20646.1"/>
    </source>
</evidence>
<reference evidence="4" key="1">
    <citation type="submission" date="2013-01" db="EMBL/GenBank/DDBJ databases">
        <title>Draft Genome Sequence of a Mulberry Tree, Morus notabilis C.K. Schneid.</title>
        <authorList>
            <person name="He N."/>
            <person name="Zhao S."/>
        </authorList>
    </citation>
    <scope>NUCLEOTIDE SEQUENCE</scope>
</reference>
<sequence length="149" mass="16599">MQIKQHKKIKNNNNSTGGDHGHSHSEKRRLLITVNVLGSAGPMRFVVNEDDVVSSVIETALRSYAREGRLPLLGTHSNDFLLYCANAGSDALSPLAQIGSQGVRNFMLCKKQRQLQVTDRKPSDLIAQKGISCWKSWLNNPFTFKLLSH</sequence>
<dbReference type="AlphaFoldDB" id="W9S973"/>
<keyword evidence="4" id="KW-1185">Reference proteome</keyword>
<proteinExistence type="predicted"/>
<dbReference type="KEGG" id="mnt:21409828"/>
<dbReference type="InterPro" id="IPR040358">
    <property type="entry name" value="At4g22758-like"/>
</dbReference>
<evidence type="ECO:0000256" key="1">
    <source>
        <dbReference type="SAM" id="MobiDB-lite"/>
    </source>
</evidence>
<dbReference type="STRING" id="981085.W9S973"/>
<evidence type="ECO:0000313" key="4">
    <source>
        <dbReference type="Proteomes" id="UP000030645"/>
    </source>
</evidence>
<feature type="domain" description="DUF7054" evidence="2">
    <location>
        <begin position="27"/>
        <end position="109"/>
    </location>
</feature>
<dbReference type="Pfam" id="PF23156">
    <property type="entry name" value="DUF7054"/>
    <property type="match status" value="1"/>
</dbReference>
<dbReference type="OrthoDB" id="1919859at2759"/>